<feature type="transmembrane region" description="Helical" evidence="6">
    <location>
        <begin position="343"/>
        <end position="362"/>
    </location>
</feature>
<dbReference type="PANTHER" id="PTHR30250:SF11">
    <property type="entry name" value="O-ANTIGEN TRANSPORTER-RELATED"/>
    <property type="match status" value="1"/>
</dbReference>
<feature type="transmembrane region" description="Helical" evidence="6">
    <location>
        <begin position="277"/>
        <end position="299"/>
    </location>
</feature>
<dbReference type="KEGG" id="qso:IRL76_07260"/>
<gene>
    <name evidence="7" type="ORF">IRL76_07260</name>
</gene>
<feature type="transmembrane region" description="Helical" evidence="6">
    <location>
        <begin position="368"/>
        <end position="388"/>
    </location>
</feature>
<feature type="transmembrane region" description="Helical" evidence="6">
    <location>
        <begin position="311"/>
        <end position="331"/>
    </location>
</feature>
<feature type="transmembrane region" description="Helical" evidence="6">
    <location>
        <begin position="79"/>
        <end position="96"/>
    </location>
</feature>
<keyword evidence="5 6" id="KW-0472">Membrane</keyword>
<dbReference type="AlphaFoldDB" id="A0A7S8IVU2"/>
<feature type="transmembrane region" description="Helical" evidence="6">
    <location>
        <begin position="36"/>
        <end position="58"/>
    </location>
</feature>
<organism evidence="7 8">
    <name type="scientific">Qipengyuania soli</name>
    <dbReference type="NCBI Taxonomy" id="2782568"/>
    <lineage>
        <taxon>Bacteria</taxon>
        <taxon>Pseudomonadati</taxon>
        <taxon>Pseudomonadota</taxon>
        <taxon>Alphaproteobacteria</taxon>
        <taxon>Sphingomonadales</taxon>
        <taxon>Erythrobacteraceae</taxon>
        <taxon>Qipengyuania</taxon>
    </lineage>
</organism>
<feature type="transmembrane region" description="Helical" evidence="6">
    <location>
        <begin position="163"/>
        <end position="188"/>
    </location>
</feature>
<dbReference type="EMBL" id="CP064654">
    <property type="protein sequence ID" value="QPD00308.1"/>
    <property type="molecule type" value="Genomic_DNA"/>
</dbReference>
<evidence type="ECO:0000313" key="8">
    <source>
        <dbReference type="Proteomes" id="UP000594459"/>
    </source>
</evidence>
<dbReference type="RefSeq" id="WP_200984100.1">
    <property type="nucleotide sequence ID" value="NZ_CP064654.1"/>
</dbReference>
<reference evidence="7 8" key="1">
    <citation type="submission" date="2020-11" db="EMBL/GenBank/DDBJ databases">
        <title>The genome sequence of Erythrobacter sp. 6D36.</title>
        <authorList>
            <person name="Liu Y."/>
        </authorList>
    </citation>
    <scope>NUCLEOTIDE SEQUENCE [LARGE SCALE GENOMIC DNA]</scope>
    <source>
        <strain evidence="7 8">6D36</strain>
    </source>
</reference>
<dbReference type="GO" id="GO:0005886">
    <property type="term" value="C:plasma membrane"/>
    <property type="evidence" value="ECO:0007669"/>
    <property type="project" value="UniProtKB-SubCell"/>
</dbReference>
<feature type="transmembrane region" description="Helical" evidence="6">
    <location>
        <begin position="7"/>
        <end position="24"/>
    </location>
</feature>
<evidence type="ECO:0008006" key="9">
    <source>
        <dbReference type="Google" id="ProtNLM"/>
    </source>
</evidence>
<proteinExistence type="predicted"/>
<sequence>MAILDPLVTSGAVFLVQGAILFTASKTEFAVFSLAYSYVIMGQVLMASLFGAPFITVLTRGHSQDEQRAMGKGFLRLQLGLTVVPALVGVALAILLGLPPMIAIASAAAFVVLSYRDALRSLLVSSLQVAAALRVAIVFAIVCASSLSVIYMTVGRIDARTGLLVLAVSSAIGVSGSMLTAATSAATIPADARRTLFGMAAWSLPGSIVIWLQGSFYLTIVAISIDLASVGEISASRMLIMPVMIMSSGIMRLLQVRFAGLYRQEGVTSATKLARKIAIIVLVVGTVASALVFLVASRIPASVVPQAYSEVPTLTGAWALFATANIARGAYSTLYQAMGHYREIFTLNLLTLPPILLGVAFAPAHFGLLAAIIPMALGELALLALLAMRINRQPSGA</sequence>
<feature type="transmembrane region" description="Helical" evidence="6">
    <location>
        <begin position="200"/>
        <end position="225"/>
    </location>
</feature>
<evidence type="ECO:0000256" key="6">
    <source>
        <dbReference type="SAM" id="Phobius"/>
    </source>
</evidence>
<name>A0A7S8IVU2_9SPHN</name>
<dbReference type="Proteomes" id="UP000594459">
    <property type="component" value="Chromosome"/>
</dbReference>
<dbReference type="PANTHER" id="PTHR30250">
    <property type="entry name" value="PST FAMILY PREDICTED COLANIC ACID TRANSPORTER"/>
    <property type="match status" value="1"/>
</dbReference>
<keyword evidence="3 6" id="KW-0812">Transmembrane</keyword>
<keyword evidence="4 6" id="KW-1133">Transmembrane helix</keyword>
<keyword evidence="2" id="KW-1003">Cell membrane</keyword>
<comment type="subcellular location">
    <subcellularLocation>
        <location evidence="1">Cell membrane</location>
        <topology evidence="1">Multi-pass membrane protein</topology>
    </subcellularLocation>
</comment>
<evidence type="ECO:0000256" key="3">
    <source>
        <dbReference type="ARBA" id="ARBA00022692"/>
    </source>
</evidence>
<evidence type="ECO:0000256" key="4">
    <source>
        <dbReference type="ARBA" id="ARBA00022989"/>
    </source>
</evidence>
<protein>
    <recommendedName>
        <fullName evidence="9">Multidrug resistance protein NorM</fullName>
    </recommendedName>
</protein>
<evidence type="ECO:0000256" key="5">
    <source>
        <dbReference type="ARBA" id="ARBA00023136"/>
    </source>
</evidence>
<evidence type="ECO:0000256" key="2">
    <source>
        <dbReference type="ARBA" id="ARBA00022475"/>
    </source>
</evidence>
<accession>A0A7S8IVU2</accession>
<evidence type="ECO:0000256" key="1">
    <source>
        <dbReference type="ARBA" id="ARBA00004651"/>
    </source>
</evidence>
<feature type="transmembrane region" description="Helical" evidence="6">
    <location>
        <begin position="131"/>
        <end position="151"/>
    </location>
</feature>
<keyword evidence="8" id="KW-1185">Reference proteome</keyword>
<evidence type="ECO:0000313" key="7">
    <source>
        <dbReference type="EMBL" id="QPD00308.1"/>
    </source>
</evidence>
<dbReference type="InterPro" id="IPR050833">
    <property type="entry name" value="Poly_Biosynth_Transport"/>
</dbReference>